<dbReference type="EMBL" id="FWWU01000008">
    <property type="protein sequence ID" value="SMB85873.1"/>
    <property type="molecule type" value="Genomic_DNA"/>
</dbReference>
<evidence type="ECO:0000313" key="1">
    <source>
        <dbReference type="EMBL" id="SMB85873.1"/>
    </source>
</evidence>
<gene>
    <name evidence="1" type="ORF">SAMN00790413_03579</name>
</gene>
<keyword evidence="2" id="KW-1185">Reference proteome</keyword>
<dbReference type="RefSeq" id="WP_084047498.1">
    <property type="nucleotide sequence ID" value="NZ_FWWU01000008.1"/>
</dbReference>
<proteinExistence type="predicted"/>
<organism evidence="1 2">
    <name type="scientific">Deinococcus hopiensis KR-140</name>
    <dbReference type="NCBI Taxonomy" id="695939"/>
    <lineage>
        <taxon>Bacteria</taxon>
        <taxon>Thermotogati</taxon>
        <taxon>Deinococcota</taxon>
        <taxon>Deinococci</taxon>
        <taxon>Deinococcales</taxon>
        <taxon>Deinococcaceae</taxon>
        <taxon>Deinococcus</taxon>
    </lineage>
</organism>
<evidence type="ECO:0000313" key="2">
    <source>
        <dbReference type="Proteomes" id="UP000192582"/>
    </source>
</evidence>
<dbReference type="Proteomes" id="UP000192582">
    <property type="component" value="Unassembled WGS sequence"/>
</dbReference>
<sequence length="92" mass="10584">MTDPPSDFDLMWPLETHANAFLETCRQEREQLVVVVLIARVDDQGEHDNSRVVIASEFGPDRRGHATLTRLLHEYRHLEVGRAEQVRKAPIP</sequence>
<accession>A0A1W1UXR1</accession>
<reference evidence="1 2" key="1">
    <citation type="submission" date="2017-04" db="EMBL/GenBank/DDBJ databases">
        <authorList>
            <person name="Afonso C.L."/>
            <person name="Miller P.J."/>
            <person name="Scott M.A."/>
            <person name="Spackman E."/>
            <person name="Goraichik I."/>
            <person name="Dimitrov K.M."/>
            <person name="Suarez D.L."/>
            <person name="Swayne D.E."/>
        </authorList>
    </citation>
    <scope>NUCLEOTIDE SEQUENCE [LARGE SCALE GENOMIC DNA]</scope>
    <source>
        <strain evidence="1 2">KR-140</strain>
    </source>
</reference>
<dbReference type="AlphaFoldDB" id="A0A1W1UXR1"/>
<name>A0A1W1UXR1_9DEIO</name>
<protein>
    <submittedName>
        <fullName evidence="1">Uncharacterized protein</fullName>
    </submittedName>
</protein>